<comment type="similarity">
    <text evidence="6">Belongs to the PINc/VapC protein family.</text>
</comment>
<dbReference type="InterPro" id="IPR029060">
    <property type="entry name" value="PIN-like_dom_sf"/>
</dbReference>
<feature type="binding site" evidence="6">
    <location>
        <position position="5"/>
    </location>
    <ligand>
        <name>Mg(2+)</name>
        <dbReference type="ChEBI" id="CHEBI:18420"/>
    </ligand>
</feature>
<evidence type="ECO:0000256" key="1">
    <source>
        <dbReference type="ARBA" id="ARBA00022649"/>
    </source>
</evidence>
<keyword evidence="2 6" id="KW-0540">Nuclease</keyword>
<reference evidence="8 9" key="1">
    <citation type="submission" date="2020-12" db="EMBL/GenBank/DDBJ databases">
        <title>Microbacterium sp. HY060.</title>
        <authorList>
            <person name="Zhou J."/>
        </authorList>
    </citation>
    <scope>NUCLEOTIDE SEQUENCE [LARGE SCALE GENOMIC DNA]</scope>
    <source>
        <strain evidence="8 9">HY60</strain>
    </source>
</reference>
<dbReference type="Pfam" id="PF01850">
    <property type="entry name" value="PIN"/>
    <property type="match status" value="1"/>
</dbReference>
<dbReference type="CDD" id="cd09874">
    <property type="entry name" value="PIN_MT3492-like"/>
    <property type="match status" value="1"/>
</dbReference>
<keyword evidence="4 6" id="KW-0378">Hydrolase</keyword>
<sequence>MIYIDTSAVVKTLVSERGSSSVRRLFATSERLVSSRLLAVELNTAAQRRGLPAVHVDETLSRVNLVSVDDDVLDGAIRLQSGLRGLDALHLATAILIGDELTVFLAFDPELNAAARRSGLALHPASADG</sequence>
<evidence type="ECO:0000313" key="9">
    <source>
        <dbReference type="Proteomes" id="UP000662814"/>
    </source>
</evidence>
<dbReference type="InterPro" id="IPR002716">
    <property type="entry name" value="PIN_dom"/>
</dbReference>
<evidence type="ECO:0000313" key="8">
    <source>
        <dbReference type="EMBL" id="QPZ38683.1"/>
    </source>
</evidence>
<keyword evidence="9" id="KW-1185">Reference proteome</keyword>
<evidence type="ECO:0000256" key="6">
    <source>
        <dbReference type="HAMAP-Rule" id="MF_00265"/>
    </source>
</evidence>
<keyword evidence="1 6" id="KW-1277">Toxin-antitoxin system</keyword>
<evidence type="ECO:0000259" key="7">
    <source>
        <dbReference type="Pfam" id="PF01850"/>
    </source>
</evidence>
<gene>
    <name evidence="6" type="primary">vapC</name>
    <name evidence="8" type="ORF">HCR76_00810</name>
</gene>
<accession>A0ABX6YIR6</accession>
<evidence type="ECO:0000256" key="4">
    <source>
        <dbReference type="ARBA" id="ARBA00022801"/>
    </source>
</evidence>
<keyword evidence="3 6" id="KW-0479">Metal-binding</keyword>
<dbReference type="RefSeq" id="WP_166985816.1">
    <property type="nucleotide sequence ID" value="NZ_CP061169.1"/>
</dbReference>
<comment type="function">
    <text evidence="6">Toxic component of a toxin-antitoxin (TA) system. An RNase.</text>
</comment>
<keyword evidence="6" id="KW-0800">Toxin</keyword>
<dbReference type="SUPFAM" id="SSF88723">
    <property type="entry name" value="PIN domain-like"/>
    <property type="match status" value="1"/>
</dbReference>
<feature type="domain" description="PIN" evidence="7">
    <location>
        <begin position="2"/>
        <end position="115"/>
    </location>
</feature>
<organism evidence="8 9">
    <name type="scientific">Paramicrobacterium chengjingii</name>
    <dbReference type="NCBI Taxonomy" id="2769067"/>
    <lineage>
        <taxon>Bacteria</taxon>
        <taxon>Bacillati</taxon>
        <taxon>Actinomycetota</taxon>
        <taxon>Actinomycetes</taxon>
        <taxon>Micrococcales</taxon>
        <taxon>Microbacteriaceae</taxon>
        <taxon>Paramicrobacterium</taxon>
    </lineage>
</organism>
<evidence type="ECO:0000256" key="3">
    <source>
        <dbReference type="ARBA" id="ARBA00022723"/>
    </source>
</evidence>
<proteinExistence type="inferred from homology"/>
<comment type="cofactor">
    <cofactor evidence="6">
        <name>Mg(2+)</name>
        <dbReference type="ChEBI" id="CHEBI:18420"/>
    </cofactor>
</comment>
<keyword evidence="5 6" id="KW-0460">Magnesium</keyword>
<evidence type="ECO:0000256" key="5">
    <source>
        <dbReference type="ARBA" id="ARBA00022842"/>
    </source>
</evidence>
<dbReference type="Proteomes" id="UP000662814">
    <property type="component" value="Chromosome"/>
</dbReference>
<dbReference type="EC" id="3.1.-.-" evidence="6"/>
<dbReference type="EMBL" id="CP061169">
    <property type="protein sequence ID" value="QPZ38683.1"/>
    <property type="molecule type" value="Genomic_DNA"/>
</dbReference>
<name>A0ABX6YIR6_9MICO</name>
<feature type="binding site" evidence="6">
    <location>
        <position position="87"/>
    </location>
    <ligand>
        <name>Mg(2+)</name>
        <dbReference type="ChEBI" id="CHEBI:18420"/>
    </ligand>
</feature>
<evidence type="ECO:0000256" key="2">
    <source>
        <dbReference type="ARBA" id="ARBA00022722"/>
    </source>
</evidence>
<dbReference type="HAMAP" id="MF_00265">
    <property type="entry name" value="VapC_Nob1"/>
    <property type="match status" value="1"/>
</dbReference>
<dbReference type="InterPro" id="IPR022907">
    <property type="entry name" value="VapC_family"/>
</dbReference>
<dbReference type="Gene3D" id="3.40.50.1010">
    <property type="entry name" value="5'-nuclease"/>
    <property type="match status" value="1"/>
</dbReference>
<protein>
    <recommendedName>
        <fullName evidence="6">Ribonuclease VapC</fullName>
        <shortName evidence="6">RNase VapC</shortName>
        <ecNumber evidence="6">3.1.-.-</ecNumber>
    </recommendedName>
    <alternativeName>
        <fullName evidence="6">Toxin VapC</fullName>
    </alternativeName>
</protein>